<keyword evidence="5 8" id="KW-0812">Transmembrane</keyword>
<dbReference type="Gene3D" id="1.20.1720.10">
    <property type="entry name" value="Multidrug resistance protein D"/>
    <property type="match status" value="1"/>
</dbReference>
<evidence type="ECO:0000256" key="7">
    <source>
        <dbReference type="ARBA" id="ARBA00023136"/>
    </source>
</evidence>
<dbReference type="InterPro" id="IPR020846">
    <property type="entry name" value="MFS_dom"/>
</dbReference>
<evidence type="ECO:0000313" key="10">
    <source>
        <dbReference type="EMBL" id="SDD38191.1"/>
    </source>
</evidence>
<feature type="transmembrane region" description="Helical" evidence="8">
    <location>
        <begin position="167"/>
        <end position="187"/>
    </location>
</feature>
<dbReference type="GO" id="GO:0042910">
    <property type="term" value="F:xenobiotic transmembrane transporter activity"/>
    <property type="evidence" value="ECO:0007669"/>
    <property type="project" value="InterPro"/>
</dbReference>
<gene>
    <name evidence="10" type="ORF">SAMN04488509_102239</name>
</gene>
<dbReference type="Pfam" id="PF07690">
    <property type="entry name" value="MFS_1"/>
    <property type="match status" value="1"/>
</dbReference>
<keyword evidence="3 8" id="KW-0813">Transport</keyword>
<dbReference type="EMBL" id="FNAG01000002">
    <property type="protein sequence ID" value="SDD38191.1"/>
    <property type="molecule type" value="Genomic_DNA"/>
</dbReference>
<keyword evidence="11" id="KW-1185">Reference proteome</keyword>
<dbReference type="GO" id="GO:0005886">
    <property type="term" value="C:plasma membrane"/>
    <property type="evidence" value="ECO:0007669"/>
    <property type="project" value="UniProtKB-SubCell"/>
</dbReference>
<evidence type="ECO:0000313" key="11">
    <source>
        <dbReference type="Proteomes" id="UP000199603"/>
    </source>
</evidence>
<dbReference type="OrthoDB" id="9814303at2"/>
<dbReference type="GO" id="GO:1990961">
    <property type="term" value="P:xenobiotic detoxification by transmembrane export across the plasma membrane"/>
    <property type="evidence" value="ECO:0007669"/>
    <property type="project" value="InterPro"/>
</dbReference>
<keyword evidence="8" id="KW-0997">Cell inner membrane</keyword>
<accession>A0A1G6UA81</accession>
<name>A0A1G6UA81_9GAMM</name>
<comment type="subcellular location">
    <subcellularLocation>
        <location evidence="8">Cell inner membrane</location>
        <topology evidence="8">Multi-pass membrane protein</topology>
    </subcellularLocation>
    <subcellularLocation>
        <location evidence="1">Cell membrane</location>
        <topology evidence="1">Multi-pass membrane protein</topology>
    </subcellularLocation>
</comment>
<feature type="transmembrane region" description="Helical" evidence="8">
    <location>
        <begin position="375"/>
        <end position="395"/>
    </location>
</feature>
<dbReference type="GO" id="GO:0015385">
    <property type="term" value="F:sodium:proton antiporter activity"/>
    <property type="evidence" value="ECO:0007669"/>
    <property type="project" value="TreeGrafter"/>
</dbReference>
<feature type="transmembrane region" description="Helical" evidence="8">
    <location>
        <begin position="78"/>
        <end position="98"/>
    </location>
</feature>
<dbReference type="PROSITE" id="PS50850">
    <property type="entry name" value="MFS"/>
    <property type="match status" value="1"/>
</dbReference>
<feature type="transmembrane region" description="Helical" evidence="8">
    <location>
        <begin position="283"/>
        <end position="304"/>
    </location>
</feature>
<evidence type="ECO:0000256" key="2">
    <source>
        <dbReference type="ARBA" id="ARBA00006236"/>
    </source>
</evidence>
<evidence type="ECO:0000259" key="9">
    <source>
        <dbReference type="PROSITE" id="PS50850"/>
    </source>
</evidence>
<evidence type="ECO:0000256" key="3">
    <source>
        <dbReference type="ARBA" id="ARBA00022448"/>
    </source>
</evidence>
<dbReference type="AlphaFoldDB" id="A0A1G6UA81"/>
<proteinExistence type="inferred from homology"/>
<dbReference type="STRING" id="265719.SAMN04488509_102239"/>
<keyword evidence="4" id="KW-1003">Cell membrane</keyword>
<dbReference type="Proteomes" id="UP000199603">
    <property type="component" value="Unassembled WGS sequence"/>
</dbReference>
<dbReference type="InterPro" id="IPR036259">
    <property type="entry name" value="MFS_trans_sf"/>
</dbReference>
<dbReference type="InterPro" id="IPR011701">
    <property type="entry name" value="MFS"/>
</dbReference>
<feature type="transmembrane region" description="Helical" evidence="8">
    <location>
        <begin position="217"/>
        <end position="241"/>
    </location>
</feature>
<evidence type="ECO:0000256" key="5">
    <source>
        <dbReference type="ARBA" id="ARBA00022692"/>
    </source>
</evidence>
<dbReference type="PANTHER" id="PTHR23502">
    <property type="entry name" value="MAJOR FACILITATOR SUPERFAMILY"/>
    <property type="match status" value="1"/>
</dbReference>
<feature type="transmembrane region" description="Helical" evidence="8">
    <location>
        <begin position="137"/>
        <end position="161"/>
    </location>
</feature>
<feature type="transmembrane region" description="Helical" evidence="8">
    <location>
        <begin position="310"/>
        <end position="339"/>
    </location>
</feature>
<reference evidence="10 11" key="1">
    <citation type="submission" date="2016-10" db="EMBL/GenBank/DDBJ databases">
        <authorList>
            <person name="de Groot N.N."/>
        </authorList>
    </citation>
    <scope>NUCLEOTIDE SEQUENCE [LARGE SCALE GENOMIC DNA]</scope>
    <source>
        <strain evidence="10 11">DSM 16957</strain>
    </source>
</reference>
<feature type="transmembrane region" description="Helical" evidence="8">
    <location>
        <begin position="253"/>
        <end position="271"/>
    </location>
</feature>
<dbReference type="InterPro" id="IPR004812">
    <property type="entry name" value="Efflux_drug-R_Bcr/CmlA"/>
</dbReference>
<feature type="transmembrane region" description="Helical" evidence="8">
    <location>
        <begin position="104"/>
        <end position="125"/>
    </location>
</feature>
<feature type="transmembrane region" description="Helical" evidence="8">
    <location>
        <begin position="12"/>
        <end position="36"/>
    </location>
</feature>
<organism evidence="10 11">
    <name type="scientific">Aquimonas voraii</name>
    <dbReference type="NCBI Taxonomy" id="265719"/>
    <lineage>
        <taxon>Bacteria</taxon>
        <taxon>Pseudomonadati</taxon>
        <taxon>Pseudomonadota</taxon>
        <taxon>Gammaproteobacteria</taxon>
        <taxon>Lysobacterales</taxon>
        <taxon>Lysobacteraceae</taxon>
        <taxon>Aquimonas</taxon>
    </lineage>
</organism>
<feature type="transmembrane region" description="Helical" evidence="8">
    <location>
        <begin position="42"/>
        <end position="66"/>
    </location>
</feature>
<keyword evidence="6 8" id="KW-1133">Transmembrane helix</keyword>
<dbReference type="RefSeq" id="WP_091240874.1">
    <property type="nucleotide sequence ID" value="NZ_FNAG01000002.1"/>
</dbReference>
<protein>
    <recommendedName>
        <fullName evidence="8">Bcr/CflA family efflux transporter</fullName>
    </recommendedName>
</protein>
<evidence type="ECO:0000256" key="4">
    <source>
        <dbReference type="ARBA" id="ARBA00022475"/>
    </source>
</evidence>
<evidence type="ECO:0000256" key="6">
    <source>
        <dbReference type="ARBA" id="ARBA00022989"/>
    </source>
</evidence>
<evidence type="ECO:0000256" key="1">
    <source>
        <dbReference type="ARBA" id="ARBA00004651"/>
    </source>
</evidence>
<sequence length="419" mass="44227">MPDSRPQVPQLRLALILGGLAMFGPFTIDSIFPAFGVIQRDFAITAAAMQQSISVYLFAYALASVIHGPVSDAWGRKPVLLVGIAVFLLASVGCALSDGLTELLVWRALQGVSSGVGIIVGRAIVRDLREGPDAQRLMSQISMIFTIAPAIAPIVGGWILGWSNWQMIFWFLVAFAAALMLVTAVALPETHPPSLRLPFSAGSLWKTSVAMLGNRTFMTLSVIGTLNFGALFIYISSAPVFVMQHLGLNEQQFGWFFAPAVGGMALGAFLSGRSAGRLSARRAASIGFGICLFATLSGVAYAALAETPRFPWAVLPIALNSVGVALVFPIVTLAILDLYPRHRGAASSMQSFVSLLINAGVAGLISPLVSGSVLGLALTALAGCVLAIGFWGLYLRQSRHVLQAPHAGEAPGLEPTERL</sequence>
<dbReference type="CDD" id="cd17320">
    <property type="entry name" value="MFS_MdfA_MDR_like"/>
    <property type="match status" value="1"/>
</dbReference>
<comment type="similarity">
    <text evidence="2 8">Belongs to the major facilitator superfamily. Bcr/CmlA family.</text>
</comment>
<dbReference type="NCBIfam" id="TIGR00710">
    <property type="entry name" value="efflux_Bcr_CflA"/>
    <property type="match status" value="1"/>
</dbReference>
<dbReference type="PANTHER" id="PTHR23502:SF132">
    <property type="entry name" value="POLYAMINE TRANSPORTER 2-RELATED"/>
    <property type="match status" value="1"/>
</dbReference>
<feature type="transmembrane region" description="Helical" evidence="8">
    <location>
        <begin position="351"/>
        <end position="369"/>
    </location>
</feature>
<evidence type="ECO:0000256" key="8">
    <source>
        <dbReference type="RuleBase" id="RU365088"/>
    </source>
</evidence>
<keyword evidence="7 8" id="KW-0472">Membrane</keyword>
<feature type="domain" description="Major facilitator superfamily (MFS) profile" evidence="9">
    <location>
        <begin position="13"/>
        <end position="399"/>
    </location>
</feature>
<dbReference type="SUPFAM" id="SSF103473">
    <property type="entry name" value="MFS general substrate transporter"/>
    <property type="match status" value="1"/>
</dbReference>